<dbReference type="SUPFAM" id="SSF53822">
    <property type="entry name" value="Periplasmic binding protein-like I"/>
    <property type="match status" value="1"/>
</dbReference>
<dbReference type="PANTHER" id="PTHR30483:SF6">
    <property type="entry name" value="PERIPLASMIC BINDING PROTEIN OF ABC TRANSPORTER FOR NATURAL AMINO ACIDS"/>
    <property type="match status" value="1"/>
</dbReference>
<reference evidence="5 6" key="1">
    <citation type="submission" date="2018-05" db="EMBL/GenBank/DDBJ databases">
        <title>Acuticoccus sediminis sp. nov., isolated from deep-sea sediment of Indian Ocean.</title>
        <authorList>
            <person name="Liu X."/>
            <person name="Lai Q."/>
            <person name="Du Y."/>
            <person name="Sun F."/>
            <person name="Zhang X."/>
            <person name="Wang S."/>
            <person name="Shao Z."/>
        </authorList>
    </citation>
    <scope>NUCLEOTIDE SEQUENCE [LARGE SCALE GENOMIC DNA]</scope>
    <source>
        <strain evidence="5 6">PTG4-2</strain>
    </source>
</reference>
<organism evidence="5 6">
    <name type="scientific">Acuticoccus sediminis</name>
    <dbReference type="NCBI Taxonomy" id="2184697"/>
    <lineage>
        <taxon>Bacteria</taxon>
        <taxon>Pseudomonadati</taxon>
        <taxon>Pseudomonadota</taxon>
        <taxon>Alphaproteobacteria</taxon>
        <taxon>Hyphomicrobiales</taxon>
        <taxon>Amorphaceae</taxon>
        <taxon>Acuticoccus</taxon>
    </lineage>
</organism>
<dbReference type="PANTHER" id="PTHR30483">
    <property type="entry name" value="LEUCINE-SPECIFIC-BINDING PROTEIN"/>
    <property type="match status" value="1"/>
</dbReference>
<dbReference type="Pfam" id="PF13458">
    <property type="entry name" value="Peripla_BP_6"/>
    <property type="match status" value="1"/>
</dbReference>
<evidence type="ECO:0000256" key="1">
    <source>
        <dbReference type="ARBA" id="ARBA00010062"/>
    </source>
</evidence>
<comment type="similarity">
    <text evidence="1">Belongs to the leucine-binding protein family.</text>
</comment>
<name>A0A8B2P067_9HYPH</name>
<comment type="caution">
    <text evidence="5">The sequence shown here is derived from an EMBL/GenBank/DDBJ whole genome shotgun (WGS) entry which is preliminary data.</text>
</comment>
<dbReference type="RefSeq" id="WP_111341957.1">
    <property type="nucleotide sequence ID" value="NZ_JAIWKD010000001.1"/>
</dbReference>
<dbReference type="CDD" id="cd06339">
    <property type="entry name" value="PBP1_YraM_LppC_lipoprotein-like"/>
    <property type="match status" value="1"/>
</dbReference>
<dbReference type="InterPro" id="IPR051010">
    <property type="entry name" value="BCAA_transport"/>
</dbReference>
<evidence type="ECO:0000259" key="4">
    <source>
        <dbReference type="Pfam" id="PF13458"/>
    </source>
</evidence>
<gene>
    <name evidence="5" type="ORF">DLJ53_02215</name>
</gene>
<dbReference type="Proteomes" id="UP000249590">
    <property type="component" value="Unassembled WGS sequence"/>
</dbReference>
<dbReference type="EMBL" id="QHHQ01000001">
    <property type="protein sequence ID" value="RAI03354.1"/>
    <property type="molecule type" value="Genomic_DNA"/>
</dbReference>
<keyword evidence="2" id="KW-0732">Signal</keyword>
<evidence type="ECO:0000313" key="5">
    <source>
        <dbReference type="EMBL" id="RAI03354.1"/>
    </source>
</evidence>
<dbReference type="AlphaFoldDB" id="A0A8B2P067"/>
<protein>
    <submittedName>
        <fullName evidence="5">Ethanolamine utilization protein EutM</fullName>
    </submittedName>
</protein>
<dbReference type="InterPro" id="IPR028082">
    <property type="entry name" value="Peripla_BP_I"/>
</dbReference>
<evidence type="ECO:0000256" key="3">
    <source>
        <dbReference type="ARBA" id="ARBA00022970"/>
    </source>
</evidence>
<dbReference type="InterPro" id="IPR028081">
    <property type="entry name" value="Leu-bd"/>
</dbReference>
<dbReference type="GO" id="GO:0006865">
    <property type="term" value="P:amino acid transport"/>
    <property type="evidence" value="ECO:0007669"/>
    <property type="project" value="UniProtKB-KW"/>
</dbReference>
<evidence type="ECO:0000313" key="6">
    <source>
        <dbReference type="Proteomes" id="UP000249590"/>
    </source>
</evidence>
<dbReference type="Gene3D" id="3.40.50.2300">
    <property type="match status" value="2"/>
</dbReference>
<dbReference type="OrthoDB" id="7210494at2"/>
<keyword evidence="6" id="KW-1185">Reference proteome</keyword>
<keyword evidence="3" id="KW-0813">Transport</keyword>
<accession>A0A8B2P067</accession>
<evidence type="ECO:0000256" key="2">
    <source>
        <dbReference type="ARBA" id="ARBA00022729"/>
    </source>
</evidence>
<sequence>MVEVSAVFKTTIKPAARAGLLAALTVLGGCFGFGGGDAPTPDALVTQRDLSTQPDNVKIIGEGSVTVTMLLPLSAGGSASGLAQSFENAADLALKDVATDNIRVEIRDTGGETDVAKAAAEQAIGNGSRLILGPVFAEAVRGAAEPARSAGVPVIAFSTDSSVAGRGVYLLSFLPRQDATRIVAYAASQGMNSFAALVPNNNYGLVMEAAFREAVSSAGGRAIAIERYNQGEIEASAQSLTSRGAFQALFVPNGGDDPSNAAKIFANAGLSPKLLGSGQWANKAIISSPALVGAWYPGPAPGGFANFSKKYAAAYGSNPPRTASLVYDATLLANGLVGARGDGAFRANSLQTSDGFLGVDGVFRLTRDGLSERGLAVYEVIAGGESKVISEAPTKFGR</sequence>
<proteinExistence type="inferred from homology"/>
<keyword evidence="3" id="KW-0029">Amino-acid transport</keyword>
<feature type="domain" description="Leucine-binding protein" evidence="4">
    <location>
        <begin position="65"/>
        <end position="384"/>
    </location>
</feature>